<dbReference type="PANTHER" id="PTHR30238">
    <property type="entry name" value="MEMBRANE BOUND PREDICTED REDOX MODULATOR"/>
    <property type="match status" value="1"/>
</dbReference>
<evidence type="ECO:0000313" key="8">
    <source>
        <dbReference type="Proteomes" id="UP000233293"/>
    </source>
</evidence>
<feature type="transmembrane region" description="Helical" evidence="6">
    <location>
        <begin position="43"/>
        <end position="62"/>
    </location>
</feature>
<comment type="subcellular location">
    <subcellularLocation>
        <location evidence="1">Membrane</location>
        <topology evidence="1">Multi-pass membrane protein</topology>
    </subcellularLocation>
</comment>
<dbReference type="EMBL" id="PIUM01000004">
    <property type="protein sequence ID" value="PKU25641.1"/>
    <property type="molecule type" value="Genomic_DNA"/>
</dbReference>
<evidence type="ECO:0000256" key="6">
    <source>
        <dbReference type="SAM" id="Phobius"/>
    </source>
</evidence>
<gene>
    <name evidence="7" type="ORF">CWS72_06175</name>
</gene>
<feature type="transmembrane region" description="Helical" evidence="6">
    <location>
        <begin position="108"/>
        <end position="131"/>
    </location>
</feature>
<keyword evidence="8" id="KW-1185">Reference proteome</keyword>
<feature type="transmembrane region" description="Helical" evidence="6">
    <location>
        <begin position="202"/>
        <end position="225"/>
    </location>
</feature>
<reference evidence="8" key="1">
    <citation type="submission" date="2017-12" db="EMBL/GenBank/DDBJ databases">
        <title>Draft genome sequence of Telmatospirillum siberiense 26-4b1T, an acidotolerant peatland alphaproteobacterium potentially involved in sulfur cycling.</title>
        <authorList>
            <person name="Hausmann B."/>
            <person name="Pjevac P."/>
            <person name="Schreck K."/>
            <person name="Herbold C.W."/>
            <person name="Daims H."/>
            <person name="Wagner M."/>
            <person name="Pester M."/>
            <person name="Loy A."/>
        </authorList>
    </citation>
    <scope>NUCLEOTIDE SEQUENCE [LARGE SCALE GENOMIC DNA]</scope>
    <source>
        <strain evidence="8">26-4b1</strain>
    </source>
</reference>
<dbReference type="InterPro" id="IPR022369">
    <property type="entry name" value="Integral_membrane_TerC_rswitch"/>
</dbReference>
<evidence type="ECO:0008006" key="9">
    <source>
        <dbReference type="Google" id="ProtNLM"/>
    </source>
</evidence>
<dbReference type="GO" id="GO:0016020">
    <property type="term" value="C:membrane"/>
    <property type="evidence" value="ECO:0007669"/>
    <property type="project" value="UniProtKB-SubCell"/>
</dbReference>
<proteinExistence type="inferred from homology"/>
<organism evidence="7 8">
    <name type="scientific">Telmatospirillum siberiense</name>
    <dbReference type="NCBI Taxonomy" id="382514"/>
    <lineage>
        <taxon>Bacteria</taxon>
        <taxon>Pseudomonadati</taxon>
        <taxon>Pseudomonadota</taxon>
        <taxon>Alphaproteobacteria</taxon>
        <taxon>Rhodospirillales</taxon>
        <taxon>Rhodospirillaceae</taxon>
        <taxon>Telmatospirillum</taxon>
    </lineage>
</organism>
<accession>A0A2N3PZ55</accession>
<evidence type="ECO:0000313" key="7">
    <source>
        <dbReference type="EMBL" id="PKU25641.1"/>
    </source>
</evidence>
<feature type="transmembrane region" description="Helical" evidence="6">
    <location>
        <begin position="12"/>
        <end position="31"/>
    </location>
</feature>
<comment type="caution">
    <text evidence="7">The sequence shown here is derived from an EMBL/GenBank/DDBJ whole genome shotgun (WGS) entry which is preliminary data.</text>
</comment>
<feature type="transmembrane region" description="Helical" evidence="6">
    <location>
        <begin position="285"/>
        <end position="307"/>
    </location>
</feature>
<comment type="similarity">
    <text evidence="2">Belongs to the TerC family.</text>
</comment>
<keyword evidence="5 6" id="KW-0472">Membrane</keyword>
<evidence type="ECO:0000256" key="2">
    <source>
        <dbReference type="ARBA" id="ARBA00007511"/>
    </source>
</evidence>
<feature type="transmembrane region" description="Helical" evidence="6">
    <location>
        <begin position="261"/>
        <end position="279"/>
    </location>
</feature>
<evidence type="ECO:0000256" key="3">
    <source>
        <dbReference type="ARBA" id="ARBA00022692"/>
    </source>
</evidence>
<protein>
    <recommendedName>
        <fullName evidence="9">Tellurium resistance protein TerC</fullName>
    </recommendedName>
</protein>
<dbReference type="Proteomes" id="UP000233293">
    <property type="component" value="Unassembled WGS sequence"/>
</dbReference>
<dbReference type="InterPro" id="IPR005496">
    <property type="entry name" value="Integral_membrane_TerC"/>
</dbReference>
<feature type="transmembrane region" description="Helical" evidence="6">
    <location>
        <begin position="231"/>
        <end position="249"/>
    </location>
</feature>
<keyword evidence="4 6" id="KW-1133">Transmembrane helix</keyword>
<dbReference type="OrthoDB" id="9783692at2"/>
<dbReference type="PANTHER" id="PTHR30238:SF0">
    <property type="entry name" value="THYLAKOID MEMBRANE PROTEIN TERC, CHLOROPLASTIC"/>
    <property type="match status" value="1"/>
</dbReference>
<name>A0A2N3PZ55_9PROT</name>
<feature type="transmembrane region" description="Helical" evidence="6">
    <location>
        <begin position="137"/>
        <end position="154"/>
    </location>
</feature>
<dbReference type="AlphaFoldDB" id="A0A2N3PZ55"/>
<dbReference type="NCBIfam" id="TIGR03718">
    <property type="entry name" value="R_switched_Alx"/>
    <property type="match status" value="1"/>
</dbReference>
<evidence type="ECO:0000256" key="4">
    <source>
        <dbReference type="ARBA" id="ARBA00022989"/>
    </source>
</evidence>
<keyword evidence="3 6" id="KW-0812">Transmembrane</keyword>
<sequence length="325" mass="36072">MRIVDLEQQAYFLVAFAVLVGGLLAVDLGIFHRRSHPVRMREALIWSGVWIATALAFNLALVPWRGSEAALQFLTGYLIELSLSVDNLFVFLLLFTRFAVPPALQHRVLFWGVIGAIVMRVAMIVAGGVLVDKFHGVLYLFGLFLAVTGVRMVFSRDKETDPVPITDRFPMSWLRRHLPLTDTPHDGRFVVKIDGRRMVTPLFLVLISVEIADLMFAVDSIPAIFAITTDPFVVATSNIFAILGLRSLYFALSGLTERLRYLKYGLALVLMFIGAKILLADLYPIPIVPALAITAFILAVAAIASLVKTRREETTPRKAVPEASH</sequence>
<feature type="transmembrane region" description="Helical" evidence="6">
    <location>
        <begin position="74"/>
        <end position="96"/>
    </location>
</feature>
<evidence type="ECO:0000256" key="1">
    <source>
        <dbReference type="ARBA" id="ARBA00004141"/>
    </source>
</evidence>
<evidence type="ECO:0000256" key="5">
    <source>
        <dbReference type="ARBA" id="ARBA00023136"/>
    </source>
</evidence>
<dbReference type="Pfam" id="PF03741">
    <property type="entry name" value="TerC"/>
    <property type="match status" value="1"/>
</dbReference>